<reference evidence="1" key="1">
    <citation type="submission" date="2023-03" db="EMBL/GenBank/DDBJ databases">
        <title>Massive genome expansion in bonnet fungi (Mycena s.s.) driven by repeated elements and novel gene families across ecological guilds.</title>
        <authorList>
            <consortium name="Lawrence Berkeley National Laboratory"/>
            <person name="Harder C.B."/>
            <person name="Miyauchi S."/>
            <person name="Viragh M."/>
            <person name="Kuo A."/>
            <person name="Thoen E."/>
            <person name="Andreopoulos B."/>
            <person name="Lu D."/>
            <person name="Skrede I."/>
            <person name="Drula E."/>
            <person name="Henrissat B."/>
            <person name="Morin E."/>
            <person name="Kohler A."/>
            <person name="Barry K."/>
            <person name="LaButti K."/>
            <person name="Morin E."/>
            <person name="Salamov A."/>
            <person name="Lipzen A."/>
            <person name="Mereny Z."/>
            <person name="Hegedus B."/>
            <person name="Baldrian P."/>
            <person name="Stursova M."/>
            <person name="Weitz H."/>
            <person name="Taylor A."/>
            <person name="Grigoriev I.V."/>
            <person name="Nagy L.G."/>
            <person name="Martin F."/>
            <person name="Kauserud H."/>
        </authorList>
    </citation>
    <scope>NUCLEOTIDE SEQUENCE</scope>
    <source>
        <strain evidence="1">CBHHK002</strain>
    </source>
</reference>
<keyword evidence="2" id="KW-1185">Reference proteome</keyword>
<protein>
    <submittedName>
        <fullName evidence="1">Uncharacterized protein</fullName>
    </submittedName>
</protein>
<dbReference type="EMBL" id="JARIHO010000129">
    <property type="protein sequence ID" value="KAJ7301688.1"/>
    <property type="molecule type" value="Genomic_DNA"/>
</dbReference>
<sequence length="210" mass="23107">MVFGGIQRGQTCLPPLIVHDCTRMQDQPGWETMWLCIRLDDRIPFLMSSTHPCPDQYYDYWNFSLATRVISPTPTSTHRKCSPSPSIQRARKHIKVKHEVSDDEIEVSTVRKVVKLELCTPPAYHYLPPAISPPFASLGASTSHLLTALPVASSLHLRVSTPFSSCLASSSTFPSPPSLLYSMASSTVSSSSFASPGSLSMFSISFVDKD</sequence>
<proteinExistence type="predicted"/>
<evidence type="ECO:0000313" key="1">
    <source>
        <dbReference type="EMBL" id="KAJ7301688.1"/>
    </source>
</evidence>
<comment type="caution">
    <text evidence="1">The sequence shown here is derived from an EMBL/GenBank/DDBJ whole genome shotgun (WGS) entry which is preliminary data.</text>
</comment>
<evidence type="ECO:0000313" key="2">
    <source>
        <dbReference type="Proteomes" id="UP001218218"/>
    </source>
</evidence>
<dbReference type="AlphaFoldDB" id="A0AAD6YYM1"/>
<organism evidence="1 2">
    <name type="scientific">Mycena albidolilacea</name>
    <dbReference type="NCBI Taxonomy" id="1033008"/>
    <lineage>
        <taxon>Eukaryota</taxon>
        <taxon>Fungi</taxon>
        <taxon>Dikarya</taxon>
        <taxon>Basidiomycota</taxon>
        <taxon>Agaricomycotina</taxon>
        <taxon>Agaricomycetes</taxon>
        <taxon>Agaricomycetidae</taxon>
        <taxon>Agaricales</taxon>
        <taxon>Marasmiineae</taxon>
        <taxon>Mycenaceae</taxon>
        <taxon>Mycena</taxon>
    </lineage>
</organism>
<name>A0AAD6YYM1_9AGAR</name>
<gene>
    <name evidence="1" type="ORF">DFH08DRAFT_827306</name>
</gene>
<dbReference type="Proteomes" id="UP001218218">
    <property type="component" value="Unassembled WGS sequence"/>
</dbReference>
<accession>A0AAD6YYM1</accession>